<organism evidence="9 10">
    <name type="scientific">Caerostris darwini</name>
    <dbReference type="NCBI Taxonomy" id="1538125"/>
    <lineage>
        <taxon>Eukaryota</taxon>
        <taxon>Metazoa</taxon>
        <taxon>Ecdysozoa</taxon>
        <taxon>Arthropoda</taxon>
        <taxon>Chelicerata</taxon>
        <taxon>Arachnida</taxon>
        <taxon>Araneae</taxon>
        <taxon>Araneomorphae</taxon>
        <taxon>Entelegynae</taxon>
        <taxon>Araneoidea</taxon>
        <taxon>Araneidae</taxon>
        <taxon>Caerostris</taxon>
    </lineage>
</organism>
<dbReference type="GO" id="GO:0005615">
    <property type="term" value="C:extracellular space"/>
    <property type="evidence" value="ECO:0007669"/>
    <property type="project" value="TreeGrafter"/>
</dbReference>
<dbReference type="InterPro" id="IPR008930">
    <property type="entry name" value="Terpenoid_cyclase/PrenylTrfase"/>
</dbReference>
<evidence type="ECO:0000256" key="1">
    <source>
        <dbReference type="ARBA" id="ARBA00004613"/>
    </source>
</evidence>
<feature type="signal peptide" evidence="8">
    <location>
        <begin position="1"/>
        <end position="20"/>
    </location>
</feature>
<accession>A0AAV4TNM8</accession>
<dbReference type="Proteomes" id="UP001054837">
    <property type="component" value="Unassembled WGS sequence"/>
</dbReference>
<evidence type="ECO:0000313" key="9">
    <source>
        <dbReference type="EMBL" id="GIY47659.1"/>
    </source>
</evidence>
<dbReference type="EMBL" id="BPLQ01009987">
    <property type="protein sequence ID" value="GIY47659.1"/>
    <property type="molecule type" value="Genomic_DNA"/>
</dbReference>
<feature type="disulfide bond" evidence="6">
    <location>
        <begin position="297"/>
        <end position="337"/>
    </location>
</feature>
<dbReference type="InterPro" id="IPR002172">
    <property type="entry name" value="LDrepeatLR_classA_rpt"/>
</dbReference>
<keyword evidence="5" id="KW-0170">Cobalt</keyword>
<feature type="chain" id="PRO_5043495438" evidence="8">
    <location>
        <begin position="21"/>
        <end position="575"/>
    </location>
</feature>
<feature type="binding site" evidence="5">
    <location>
        <begin position="535"/>
        <end position="537"/>
    </location>
    <ligand>
        <name>cyanocob(III)alamin</name>
        <dbReference type="ChEBI" id="CHEBI:17439"/>
    </ligand>
</feature>
<feature type="disulfide bond" evidence="7">
    <location>
        <begin position="142"/>
        <end position="160"/>
    </location>
</feature>
<dbReference type="SUPFAM" id="SSF48239">
    <property type="entry name" value="Terpenoid cyclases/Protein prenyltransferases"/>
    <property type="match status" value="1"/>
</dbReference>
<dbReference type="Gene3D" id="4.10.400.10">
    <property type="entry name" value="Low-density Lipoprotein Receptor"/>
    <property type="match status" value="1"/>
</dbReference>
<dbReference type="PROSITE" id="PS50068">
    <property type="entry name" value="LDLRA_2"/>
    <property type="match status" value="1"/>
</dbReference>
<keyword evidence="2" id="KW-0964">Secreted</keyword>
<feature type="binding site" evidence="5">
    <location>
        <position position="376"/>
    </location>
    <ligand>
        <name>cyanocob(III)alamin</name>
        <dbReference type="ChEBI" id="CHEBI:17439"/>
    </ligand>
</feature>
<proteinExistence type="predicted"/>
<comment type="subcellular location">
    <subcellularLocation>
        <location evidence="1">Secreted</location>
    </subcellularLocation>
</comment>
<dbReference type="GO" id="GO:0015889">
    <property type="term" value="P:cobalamin transport"/>
    <property type="evidence" value="ECO:0007669"/>
    <property type="project" value="InterPro"/>
</dbReference>
<evidence type="ECO:0000256" key="2">
    <source>
        <dbReference type="ARBA" id="ARBA00022525"/>
    </source>
</evidence>
<sequence>MKFFAIASVFFGCFLLVVFGKNCHIENTLSGQIFDGTSRGGYEKCWMILVPAGKFIHLNIIDIHSQRTCDKAYLKISVMETPEQYILCSKDRNKNPIIALKNVTISHITLHSVWYDENISPSFNLSFNIKDLECISKDHFKCNENSCITRSKVCDGRKDCENGADEIGCETGILAVKGITEARQKAISWLKKKRSSSWGWRDYTSRAVVALYLASDANFNGTILEEELMAKQVELKTAVVLLRSSLTNSELSMFINSLLVTCHNPRKFYGINLVTRLKVQVKESKSFTHPLSYLALCNAQESWPQKAISDLNNILNSTSNYSFVEDLQAMAIIAISCNVNNTEDVGKLFLSETLTLYENTVNHFMEVQLQDGSFGNVYTTALITQALISSGHEHSKSWNLNAAIKYLMNHLNSTSTDFLSTYLTLPLLNGKTLMDVSTVNCSANPRKHGDDPVSELNDYLGPKMHVQFSLYIGDEKDVIHTIALRVPENYTAAEIMELAEVEDPKYKFKWKTMSGKMYVYDIANIANDPEMGKFWLLYVGKTNNTESLIHLTTSPDELMLENGEHLIFWYKTASI</sequence>
<dbReference type="AlphaFoldDB" id="A0AAV4TNM8"/>
<evidence type="ECO:0000256" key="4">
    <source>
        <dbReference type="ARBA" id="ARBA00023157"/>
    </source>
</evidence>
<dbReference type="PANTHER" id="PTHR10559">
    <property type="entry name" value="TRANSCOBALAMIN-1/GASTRIC INTRINSIC FACTOR"/>
    <property type="match status" value="1"/>
</dbReference>
<keyword evidence="4 6" id="KW-1015">Disulfide bond</keyword>
<dbReference type="SUPFAM" id="SSF57424">
    <property type="entry name" value="LDL receptor-like module"/>
    <property type="match status" value="1"/>
</dbReference>
<feature type="binding site" evidence="5">
    <location>
        <position position="326"/>
    </location>
    <ligand>
        <name>cyanocob(III)alamin</name>
        <dbReference type="ChEBI" id="CHEBI:17439"/>
    </ligand>
</feature>
<dbReference type="CDD" id="cd00112">
    <property type="entry name" value="LDLa"/>
    <property type="match status" value="1"/>
</dbReference>
<feature type="binding site" evidence="5">
    <location>
        <begin position="518"/>
        <end position="519"/>
    </location>
    <ligand>
        <name>cyanocob(III)alamin</name>
        <dbReference type="ChEBI" id="CHEBI:17439"/>
    </ligand>
</feature>
<dbReference type="PANTHER" id="PTHR10559:SF18">
    <property type="entry name" value="TRANSCOBALAMIN II"/>
    <property type="match status" value="1"/>
</dbReference>
<evidence type="ECO:0000256" key="6">
    <source>
        <dbReference type="PIRSR" id="PIRSR602157-2"/>
    </source>
</evidence>
<keyword evidence="10" id="KW-1185">Reference proteome</keyword>
<evidence type="ECO:0000256" key="5">
    <source>
        <dbReference type="PIRSR" id="PIRSR602157-1"/>
    </source>
</evidence>
<evidence type="ECO:0000256" key="3">
    <source>
        <dbReference type="ARBA" id="ARBA00022729"/>
    </source>
</evidence>
<dbReference type="Gene3D" id="2.170.130.30">
    <property type="match status" value="1"/>
</dbReference>
<evidence type="ECO:0000256" key="7">
    <source>
        <dbReference type="PROSITE-ProRule" id="PRU00124"/>
    </source>
</evidence>
<evidence type="ECO:0000313" key="10">
    <source>
        <dbReference type="Proteomes" id="UP001054837"/>
    </source>
</evidence>
<dbReference type="GO" id="GO:0031419">
    <property type="term" value="F:cobalamin binding"/>
    <property type="evidence" value="ECO:0007669"/>
    <property type="project" value="InterPro"/>
</dbReference>
<dbReference type="InterPro" id="IPR002157">
    <property type="entry name" value="Cbl-bd_prot"/>
</dbReference>
<reference evidence="9 10" key="1">
    <citation type="submission" date="2021-06" db="EMBL/GenBank/DDBJ databases">
        <title>Caerostris darwini draft genome.</title>
        <authorList>
            <person name="Kono N."/>
            <person name="Arakawa K."/>
        </authorList>
    </citation>
    <scope>NUCLEOTIDE SEQUENCE [LARGE SCALE GENOMIC DNA]</scope>
</reference>
<dbReference type="PROSITE" id="PS01209">
    <property type="entry name" value="LDLRA_1"/>
    <property type="match status" value="1"/>
</dbReference>
<dbReference type="InterPro" id="IPR023415">
    <property type="entry name" value="LDLR_class-A_CS"/>
</dbReference>
<dbReference type="InterPro" id="IPR036055">
    <property type="entry name" value="LDL_receptor-like_sf"/>
</dbReference>
<comment type="caution">
    <text evidence="9">The sequence shown here is derived from an EMBL/GenBank/DDBJ whole genome shotgun (WGS) entry which is preliminary data.</text>
</comment>
<dbReference type="Pfam" id="PF01122">
    <property type="entry name" value="Cobalamin_bind"/>
    <property type="match status" value="1"/>
</dbReference>
<dbReference type="Gene3D" id="1.50.10.20">
    <property type="match status" value="1"/>
</dbReference>
<feature type="disulfide bond" evidence="7">
    <location>
        <begin position="154"/>
        <end position="169"/>
    </location>
</feature>
<keyword evidence="3 8" id="KW-0732">Signal</keyword>
<evidence type="ECO:0000256" key="8">
    <source>
        <dbReference type="SAM" id="SignalP"/>
    </source>
</evidence>
<dbReference type="SMART" id="SM00192">
    <property type="entry name" value="LDLa"/>
    <property type="match status" value="1"/>
</dbReference>
<dbReference type="Pfam" id="PF00057">
    <property type="entry name" value="Ldl_recept_a"/>
    <property type="match status" value="1"/>
</dbReference>
<name>A0AAV4TNM8_9ARAC</name>
<dbReference type="InterPro" id="IPR051588">
    <property type="entry name" value="Cobalamin_Transport"/>
</dbReference>
<comment type="caution">
    <text evidence="7">Lacks conserved residue(s) required for the propagation of feature annotation.</text>
</comment>
<protein>
    <submittedName>
        <fullName evidence="9">Uncharacterized protein CG3556</fullName>
    </submittedName>
</protein>
<gene>
    <name evidence="9" type="primary">CG3556</name>
    <name evidence="9" type="ORF">CDAR_605582</name>
</gene>